<dbReference type="EMBL" id="FNQH01000014">
    <property type="protein sequence ID" value="SEA97070.1"/>
    <property type="molecule type" value="Genomic_DNA"/>
</dbReference>
<accession>A0AB38A427</accession>
<evidence type="ECO:0000313" key="1">
    <source>
        <dbReference type="EMBL" id="SEA97070.1"/>
    </source>
</evidence>
<name>A0AB38A427_9LACT</name>
<reference evidence="1 2" key="1">
    <citation type="submission" date="2016-10" db="EMBL/GenBank/DDBJ databases">
        <authorList>
            <person name="Varghese N."/>
            <person name="Submissions S."/>
        </authorList>
    </citation>
    <scope>NUCLEOTIDE SEQUENCE [LARGE SCALE GENOMIC DNA]</scope>
    <source>
        <strain evidence="1 2">DSM 14526</strain>
    </source>
</reference>
<dbReference type="Proteomes" id="UP000199042">
    <property type="component" value="Unassembled WGS sequence"/>
</dbReference>
<dbReference type="AlphaFoldDB" id="A0AB38A427"/>
<evidence type="ECO:0008006" key="3">
    <source>
        <dbReference type="Google" id="ProtNLM"/>
    </source>
</evidence>
<gene>
    <name evidence="1" type="ORF">SAMN04488525_11420</name>
</gene>
<dbReference type="RefSeq" id="WP_086986372.1">
    <property type="nucleotide sequence ID" value="NZ_FJNA01000002.1"/>
</dbReference>
<comment type="caution">
    <text evidence="1">The sequence shown here is derived from an EMBL/GenBank/DDBJ whole genome shotgun (WGS) entry which is preliminary data.</text>
</comment>
<keyword evidence="2" id="KW-1185">Reference proteome</keyword>
<organism evidence="1 2">
    <name type="scientific">Trichococcus collinsii</name>
    <dbReference type="NCBI Taxonomy" id="157076"/>
    <lineage>
        <taxon>Bacteria</taxon>
        <taxon>Bacillati</taxon>
        <taxon>Bacillota</taxon>
        <taxon>Bacilli</taxon>
        <taxon>Lactobacillales</taxon>
        <taxon>Carnobacteriaceae</taxon>
        <taxon>Trichococcus</taxon>
    </lineage>
</organism>
<evidence type="ECO:0000313" key="2">
    <source>
        <dbReference type="Proteomes" id="UP000199042"/>
    </source>
</evidence>
<sequence length="291" mass="34006">MNEHMTPERIANAILMMKSSDKIFHLILEGKIDCKVYPKFFDKEKTHISCAFGYENILAAMARLEEEEIKENVLGIIDADFRRVLNQTIDNPQILLTDYHDIESMIINSNVLNLFTDLYIKKPSSISKISGGKSIKEHAYEVSKTIALLRFLNYVEDDEFGLRFKELTYSKMINVSDLKIIDLILDNSNRKNQEFKMSDKPKILERYDEYKKENYDDLQFVNGHDLMNVIKESLNKILRKDNSTMHFNEVVDLENTLCMAYLSSSEFYSTNIFSQIRIYLETKGYLELLVP</sequence>
<proteinExistence type="predicted"/>
<protein>
    <recommendedName>
        <fullName evidence="3">DUF4435 domain-containing protein</fullName>
    </recommendedName>
</protein>